<dbReference type="Pfam" id="PF04235">
    <property type="entry name" value="DUF418"/>
    <property type="match status" value="1"/>
</dbReference>
<feature type="transmembrane region" description="Helical" evidence="1">
    <location>
        <begin position="223"/>
        <end position="251"/>
    </location>
</feature>
<dbReference type="InterPro" id="IPR007349">
    <property type="entry name" value="DUF418"/>
</dbReference>
<keyword evidence="1" id="KW-0812">Transmembrane</keyword>
<feature type="transmembrane region" description="Helical" evidence="1">
    <location>
        <begin position="326"/>
        <end position="352"/>
    </location>
</feature>
<keyword evidence="1" id="KW-0472">Membrane</keyword>
<feature type="transmembrane region" description="Helical" evidence="1">
    <location>
        <begin position="191"/>
        <end position="211"/>
    </location>
</feature>
<keyword evidence="1" id="KW-1133">Transmembrane helix</keyword>
<feature type="transmembrane region" description="Helical" evidence="1">
    <location>
        <begin position="61"/>
        <end position="82"/>
    </location>
</feature>
<dbReference type="RefSeq" id="WP_184781456.1">
    <property type="nucleotide sequence ID" value="NZ_JACHMG010000001.1"/>
</dbReference>
<feature type="transmembrane region" description="Helical" evidence="1">
    <location>
        <begin position="302"/>
        <end position="320"/>
    </location>
</feature>
<dbReference type="InterPro" id="IPR052529">
    <property type="entry name" value="Bact_Transport_Assoc"/>
</dbReference>
<feature type="transmembrane region" description="Helical" evidence="1">
    <location>
        <begin position="364"/>
        <end position="384"/>
    </location>
</feature>
<organism evidence="4 5">
    <name type="scientific">Amycolatopsis jiangsuensis</name>
    <dbReference type="NCBI Taxonomy" id="1181879"/>
    <lineage>
        <taxon>Bacteria</taxon>
        <taxon>Bacillati</taxon>
        <taxon>Actinomycetota</taxon>
        <taxon>Actinomycetes</taxon>
        <taxon>Pseudonocardiales</taxon>
        <taxon>Pseudonocardiaceae</taxon>
        <taxon>Amycolatopsis</taxon>
    </lineage>
</organism>
<accession>A0A840IY46</accession>
<protein>
    <submittedName>
        <fullName evidence="4">Putative membrane protein YeiB</fullName>
    </submittedName>
</protein>
<evidence type="ECO:0000313" key="4">
    <source>
        <dbReference type="EMBL" id="MBB4686623.1"/>
    </source>
</evidence>
<evidence type="ECO:0000259" key="2">
    <source>
        <dbReference type="Pfam" id="PF04235"/>
    </source>
</evidence>
<evidence type="ECO:0000256" key="1">
    <source>
        <dbReference type="SAM" id="Phobius"/>
    </source>
</evidence>
<feature type="transmembrane region" description="Helical" evidence="1">
    <location>
        <begin position="27"/>
        <end position="49"/>
    </location>
</feature>
<feature type="transmembrane region" description="Helical" evidence="1">
    <location>
        <begin position="117"/>
        <end position="135"/>
    </location>
</feature>
<gene>
    <name evidence="4" type="ORF">BJY18_004108</name>
</gene>
<dbReference type="AlphaFoldDB" id="A0A840IY46"/>
<feature type="domain" description="DUF418" evidence="2">
    <location>
        <begin position="307"/>
        <end position="398"/>
    </location>
</feature>
<dbReference type="PANTHER" id="PTHR30590">
    <property type="entry name" value="INNER MEMBRANE PROTEIN"/>
    <property type="match status" value="1"/>
</dbReference>
<evidence type="ECO:0000313" key="5">
    <source>
        <dbReference type="Proteomes" id="UP000581769"/>
    </source>
</evidence>
<evidence type="ECO:0000259" key="3">
    <source>
        <dbReference type="Pfam" id="PF07786"/>
    </source>
</evidence>
<proteinExistence type="predicted"/>
<feature type="transmembrane region" description="Helical" evidence="1">
    <location>
        <begin position="94"/>
        <end position="111"/>
    </location>
</feature>
<name>A0A840IY46_9PSEU</name>
<dbReference type="InterPro" id="IPR012429">
    <property type="entry name" value="HGSNAT_cat"/>
</dbReference>
<feature type="domain" description="Heparan-alpha-glucosaminide N-acetyltransferase catalytic" evidence="3">
    <location>
        <begin position="18"/>
        <end position="219"/>
    </location>
</feature>
<dbReference type="Pfam" id="PF07786">
    <property type="entry name" value="HGSNAT_cat"/>
    <property type="match status" value="1"/>
</dbReference>
<comment type="caution">
    <text evidence="4">The sequence shown here is derived from an EMBL/GenBank/DDBJ whole genome shotgun (WGS) entry which is preliminary data.</text>
</comment>
<dbReference type="PANTHER" id="PTHR30590:SF3">
    <property type="entry name" value="HYPOTHETICAL MEMBRANE SPANNING PROTEIN"/>
    <property type="match status" value="1"/>
</dbReference>
<dbReference type="Proteomes" id="UP000581769">
    <property type="component" value="Unassembled WGS sequence"/>
</dbReference>
<keyword evidence="5" id="KW-1185">Reference proteome</keyword>
<feature type="transmembrane region" description="Helical" evidence="1">
    <location>
        <begin position="142"/>
        <end position="160"/>
    </location>
</feature>
<sequence>METAQLVAAEPVAARTSRIAGVDVARALAVFGMFAAHIGPAVLAVHAGGPAEVLGRIGDGHASILFALLAGVSLALLTGGRTPHQGAALRRDRVRIAVRAVLLFVLGLALTQWGAPIFVILAFYGAYFLIALPFLRLSPRTLALIAAGWAVAGPLVSFLIRRQLPTPDTLGETPSFTTLFGPGFGNLLLDGVYPVVTWMPFVFAGLAVGRLDLRSAAVRLRVLGTGLGLAALGIGGSWLALHAFGGIRLLAPVVDAMRPLAQRAGQDPLDMLLHLGGMGYVPANNAGFLLVDSPHSGTPFEIVGSTGIALAVLALCLFAADALGRLLAPIAAVGALSLTVYTGQAIALKYVMKTLSAGHVAHPWLPWLTFVAVSVLVCALWRPLLGRGPLEALLHWVSTRIANVTVRREPAGGKAAAGTSG</sequence>
<dbReference type="EMBL" id="JACHMG010000001">
    <property type="protein sequence ID" value="MBB4686623.1"/>
    <property type="molecule type" value="Genomic_DNA"/>
</dbReference>
<reference evidence="4 5" key="1">
    <citation type="submission" date="2020-08" db="EMBL/GenBank/DDBJ databases">
        <title>Sequencing the genomes of 1000 actinobacteria strains.</title>
        <authorList>
            <person name="Klenk H.-P."/>
        </authorList>
    </citation>
    <scope>NUCLEOTIDE SEQUENCE [LARGE SCALE GENOMIC DNA]</scope>
    <source>
        <strain evidence="4 5">DSM 45859</strain>
    </source>
</reference>